<dbReference type="PANTHER" id="PTHR43830:SF3">
    <property type="entry name" value="PROTEIN PSP1"/>
    <property type="match status" value="1"/>
</dbReference>
<dbReference type="PROSITE" id="PS51411">
    <property type="entry name" value="PSP1_C"/>
    <property type="match status" value="1"/>
</dbReference>
<gene>
    <name evidence="3" type="primary">ricT</name>
    <name evidence="3" type="ORF">AAK873_13155</name>
</gene>
<dbReference type="NCBIfam" id="NF041131">
    <property type="entry name" value="RicT_YaaT_fam"/>
    <property type="match status" value="1"/>
</dbReference>
<dbReference type="Pfam" id="PF04468">
    <property type="entry name" value="PSP1"/>
    <property type="match status" value="1"/>
</dbReference>
<proteinExistence type="predicted"/>
<dbReference type="InterPro" id="IPR007557">
    <property type="entry name" value="PSP1_C"/>
</dbReference>
<dbReference type="EMBL" id="JBCLPP010000055">
    <property type="protein sequence ID" value="MEY8246551.1"/>
    <property type="molecule type" value="Genomic_DNA"/>
</dbReference>
<protein>
    <submittedName>
        <fullName evidence="3">Regulatory iron-sulfur-containing complex subunit RicT</fullName>
    </submittedName>
</protein>
<dbReference type="PANTHER" id="PTHR43830">
    <property type="entry name" value="PROTEIN PSP1"/>
    <property type="match status" value="1"/>
</dbReference>
<feature type="domain" description="PSP1 C-terminal" evidence="2">
    <location>
        <begin position="102"/>
        <end position="187"/>
    </location>
</feature>
<feature type="compositionally biased region" description="Low complexity" evidence="1">
    <location>
        <begin position="394"/>
        <end position="403"/>
    </location>
</feature>
<dbReference type="InterPro" id="IPR047767">
    <property type="entry name" value="PSP1-like"/>
</dbReference>
<feature type="region of interest" description="Disordered" evidence="1">
    <location>
        <begin position="347"/>
        <end position="422"/>
    </location>
</feature>
<evidence type="ECO:0000313" key="3">
    <source>
        <dbReference type="EMBL" id="MEY8246551.1"/>
    </source>
</evidence>
<name>A0ABV4CYW9_9BACT</name>
<organism evidence="3 4">
    <name type="scientific">Heminiphilus faecis</name>
    <dbReference type="NCBI Taxonomy" id="2601703"/>
    <lineage>
        <taxon>Bacteria</taxon>
        <taxon>Pseudomonadati</taxon>
        <taxon>Bacteroidota</taxon>
        <taxon>Bacteroidia</taxon>
        <taxon>Bacteroidales</taxon>
        <taxon>Muribaculaceae</taxon>
        <taxon>Heminiphilus</taxon>
    </lineage>
</organism>
<evidence type="ECO:0000256" key="1">
    <source>
        <dbReference type="SAM" id="MobiDB-lite"/>
    </source>
</evidence>
<evidence type="ECO:0000313" key="4">
    <source>
        <dbReference type="Proteomes" id="UP001565200"/>
    </source>
</evidence>
<dbReference type="RefSeq" id="WP_369863985.1">
    <property type="nucleotide sequence ID" value="NZ_JBCLPP010000055.1"/>
</dbReference>
<accession>A0ABV4CYW9</accession>
<comment type="caution">
    <text evidence="3">The sequence shown here is derived from an EMBL/GenBank/DDBJ whole genome shotgun (WGS) entry which is preliminary data.</text>
</comment>
<reference evidence="3 4" key="1">
    <citation type="submission" date="2024-03" db="EMBL/GenBank/DDBJ databases">
        <title>Mouse gut bacterial collection (mGBC) of GemPharmatech.</title>
        <authorList>
            <person name="He Y."/>
            <person name="Dong L."/>
            <person name="Wu D."/>
            <person name="Gao X."/>
            <person name="Lin Z."/>
        </authorList>
    </citation>
    <scope>NUCLEOTIDE SEQUENCE [LARGE SCALE GENOMIC DNA]</scope>
    <source>
        <strain evidence="3 4">54-13</strain>
    </source>
</reference>
<feature type="compositionally biased region" description="Basic and acidic residues" evidence="1">
    <location>
        <begin position="381"/>
        <end position="393"/>
    </location>
</feature>
<dbReference type="Proteomes" id="UP001565200">
    <property type="component" value="Unassembled WGS sequence"/>
</dbReference>
<feature type="compositionally biased region" description="Basic and acidic residues" evidence="1">
    <location>
        <begin position="407"/>
        <end position="422"/>
    </location>
</feature>
<sequence>MGKEDKDNCNQCRNTPPRGKLHCYNWLEDIPGGYADFDMVEVQFKNTRKGFYKNSANLDLAIGDMVAVEASPGHDIGQVTLTGQLVALQMKKANVKPDAEIRRIFRKAKPADLEKYEEAKAKENDTMIRSRKIAESLKLNMKIGDVEYQGDGNKAIFYYIADERVDFRQLIKVLAETFKVRIEMKQIGARQEAGRIGGIGPCGRQLCCASWMTNFVSVATSAARYQDISLNPQKLAGQCAKLKCCLNFEVDTYVESIKRMPSREIALETADSTYYHFKTDIFKREMTYSTDKSVPANLVTVSADRVFDIINMNKRGEKPEKLNVEGSEKQKERTEFVDLVGQDSVTRFDKVKKKKKKGTPSQQRGNRQPGQRENNGGNRPPRNDRSSRGDNNRRQNQNAQRNGETGAQHKENKKPTSPKTDE</sequence>
<feature type="compositionally biased region" description="Low complexity" evidence="1">
    <location>
        <begin position="360"/>
        <end position="380"/>
    </location>
</feature>
<evidence type="ECO:0000259" key="2">
    <source>
        <dbReference type="PROSITE" id="PS51411"/>
    </source>
</evidence>
<keyword evidence="4" id="KW-1185">Reference proteome</keyword>